<dbReference type="Proteomes" id="UP000235672">
    <property type="component" value="Unassembled WGS sequence"/>
</dbReference>
<dbReference type="GO" id="GO:0046872">
    <property type="term" value="F:metal ion binding"/>
    <property type="evidence" value="ECO:0007669"/>
    <property type="project" value="UniProtKB-KW"/>
</dbReference>
<dbReference type="GO" id="GO:0008948">
    <property type="term" value="F:oxaloacetate decarboxylase activity"/>
    <property type="evidence" value="ECO:0007669"/>
    <property type="project" value="TreeGrafter"/>
</dbReference>
<dbReference type="OrthoDB" id="1476984at2759"/>
<keyword evidence="1" id="KW-0479">Metal-binding</keyword>
<feature type="binding site" evidence="1">
    <location>
        <begin position="115"/>
        <end position="118"/>
    </location>
    <ligand>
        <name>substrate</name>
    </ligand>
</feature>
<dbReference type="PANTHER" id="PTHR33254:SF4">
    <property type="entry name" value="4-HYDROXY-4-METHYL-2-OXOGLUTARATE ALDOLASE 3-RELATED"/>
    <property type="match status" value="1"/>
</dbReference>
<comment type="cofactor">
    <cofactor evidence="1">
        <name>Mg(2+)</name>
        <dbReference type="ChEBI" id="CHEBI:18420"/>
    </cofactor>
</comment>
<evidence type="ECO:0000313" key="2">
    <source>
        <dbReference type="EMBL" id="PMD22146.1"/>
    </source>
</evidence>
<dbReference type="PANTHER" id="PTHR33254">
    <property type="entry name" value="4-HYDROXY-4-METHYL-2-OXOGLUTARATE ALDOLASE 3-RELATED"/>
    <property type="match status" value="1"/>
</dbReference>
<dbReference type="STRING" id="1745343.A0A2J6Q794"/>
<feature type="binding site" evidence="1">
    <location>
        <position position="138"/>
    </location>
    <ligand>
        <name>Mg(2+)</name>
        <dbReference type="ChEBI" id="CHEBI:18420"/>
    </ligand>
</feature>
<dbReference type="SUPFAM" id="SSF89562">
    <property type="entry name" value="RraA-like"/>
    <property type="match status" value="1"/>
</dbReference>
<name>A0A2J6Q794_9HELO</name>
<dbReference type="CDD" id="cd16841">
    <property type="entry name" value="RraA_family"/>
    <property type="match status" value="1"/>
</dbReference>
<dbReference type="InterPro" id="IPR005493">
    <property type="entry name" value="RraA/RraA-like"/>
</dbReference>
<sequence length="237" mass="25309">MMATIPRSSAATQDQLQTLQNYTACDVADALLKLQVPNAGFLPDLHLFAPHNSPTKQEITIAPASTITFAFKDGRNVSELPQANIPAGKHWVDLTQPETIVLMKQPEGQKCAILGGIMALRMKVLNAKGVIVNGRVRDLVELRETGLPIWSKSTSIVGTGLEAKPHAVQVPLNIEGTIVEPGDLVFSDATNGVVVIPQSKVAKVIEMLPGLVGADDGVKEDVAQGVTVQEAFKKHRG</sequence>
<dbReference type="GO" id="GO:0047443">
    <property type="term" value="F:4-hydroxy-4-methyl-2-oxoglutarate aldolase activity"/>
    <property type="evidence" value="ECO:0007669"/>
    <property type="project" value="TreeGrafter"/>
</dbReference>
<proteinExistence type="predicted"/>
<keyword evidence="3" id="KW-1185">Reference proteome</keyword>
<evidence type="ECO:0000313" key="3">
    <source>
        <dbReference type="Proteomes" id="UP000235672"/>
    </source>
</evidence>
<dbReference type="EMBL" id="KZ613479">
    <property type="protein sequence ID" value="PMD22146.1"/>
    <property type="molecule type" value="Genomic_DNA"/>
</dbReference>
<dbReference type="AlphaFoldDB" id="A0A2J6Q794"/>
<feature type="binding site" evidence="1">
    <location>
        <position position="137"/>
    </location>
    <ligand>
        <name>substrate</name>
    </ligand>
</feature>
<accession>A0A2J6Q794</accession>
<gene>
    <name evidence="2" type="ORF">NA56DRAFT_645341</name>
</gene>
<dbReference type="Pfam" id="PF03737">
    <property type="entry name" value="RraA-like"/>
    <property type="match status" value="1"/>
</dbReference>
<dbReference type="Gene3D" id="3.50.30.40">
    <property type="entry name" value="Ribonuclease E inhibitor RraA/RraA-like"/>
    <property type="match status" value="1"/>
</dbReference>
<dbReference type="InterPro" id="IPR036704">
    <property type="entry name" value="RraA/RraA-like_sf"/>
</dbReference>
<organism evidence="2 3">
    <name type="scientific">Hyaloscypha hepaticicola</name>
    <dbReference type="NCBI Taxonomy" id="2082293"/>
    <lineage>
        <taxon>Eukaryota</taxon>
        <taxon>Fungi</taxon>
        <taxon>Dikarya</taxon>
        <taxon>Ascomycota</taxon>
        <taxon>Pezizomycotina</taxon>
        <taxon>Leotiomycetes</taxon>
        <taxon>Helotiales</taxon>
        <taxon>Hyaloscyphaceae</taxon>
        <taxon>Hyaloscypha</taxon>
    </lineage>
</organism>
<evidence type="ECO:0000256" key="1">
    <source>
        <dbReference type="PIRSR" id="PIRSR605493-1"/>
    </source>
</evidence>
<reference evidence="2 3" key="1">
    <citation type="submission" date="2016-05" db="EMBL/GenBank/DDBJ databases">
        <title>A degradative enzymes factory behind the ericoid mycorrhizal symbiosis.</title>
        <authorList>
            <consortium name="DOE Joint Genome Institute"/>
            <person name="Martino E."/>
            <person name="Morin E."/>
            <person name="Grelet G."/>
            <person name="Kuo A."/>
            <person name="Kohler A."/>
            <person name="Daghino S."/>
            <person name="Barry K."/>
            <person name="Choi C."/>
            <person name="Cichocki N."/>
            <person name="Clum A."/>
            <person name="Copeland A."/>
            <person name="Hainaut M."/>
            <person name="Haridas S."/>
            <person name="Labutti K."/>
            <person name="Lindquist E."/>
            <person name="Lipzen A."/>
            <person name="Khouja H.-R."/>
            <person name="Murat C."/>
            <person name="Ohm R."/>
            <person name="Olson A."/>
            <person name="Spatafora J."/>
            <person name="Veneault-Fourrey C."/>
            <person name="Henrissat B."/>
            <person name="Grigoriev I."/>
            <person name="Martin F."/>
            <person name="Perotto S."/>
        </authorList>
    </citation>
    <scope>NUCLEOTIDE SEQUENCE [LARGE SCALE GENOMIC DNA]</scope>
    <source>
        <strain evidence="2 3">UAMH 7357</strain>
    </source>
</reference>
<keyword evidence="1" id="KW-0460">Magnesium</keyword>
<protein>
    <submittedName>
        <fullName evidence="2">RraA-like protein</fullName>
    </submittedName>
</protein>